<feature type="transmembrane region" description="Helical" evidence="9">
    <location>
        <begin position="110"/>
        <end position="129"/>
    </location>
</feature>
<feature type="transmembrane region" description="Helical" evidence="9">
    <location>
        <begin position="206"/>
        <end position="229"/>
    </location>
</feature>
<keyword evidence="4 9" id="KW-0812">Transmembrane</keyword>
<evidence type="ECO:0000256" key="5">
    <source>
        <dbReference type="ARBA" id="ARBA00022989"/>
    </source>
</evidence>
<evidence type="ECO:0000256" key="7">
    <source>
        <dbReference type="ARBA" id="ARBA00023136"/>
    </source>
</evidence>
<gene>
    <name evidence="9" type="primary">inx</name>
    <name evidence="11" type="ORF">RRG08_016577</name>
</gene>
<comment type="subcellular location">
    <subcellularLocation>
        <location evidence="1 9">Cell membrane</location>
        <topology evidence="1 9">Multi-pass membrane protein</topology>
    </subcellularLocation>
</comment>
<accession>A0AAE1ASP8</accession>
<dbReference type="GO" id="GO:0005886">
    <property type="term" value="C:plasma membrane"/>
    <property type="evidence" value="ECO:0007669"/>
    <property type="project" value="UniProtKB-SubCell"/>
</dbReference>
<dbReference type="PANTHER" id="PTHR11893:SF36">
    <property type="entry name" value="INNEXIN-5"/>
    <property type="match status" value="1"/>
</dbReference>
<evidence type="ECO:0000256" key="8">
    <source>
        <dbReference type="ARBA" id="ARBA00023303"/>
    </source>
</evidence>
<dbReference type="GO" id="GO:0005921">
    <property type="term" value="C:gap junction"/>
    <property type="evidence" value="ECO:0007669"/>
    <property type="project" value="UniProtKB-UniRule"/>
</dbReference>
<sequence>MDKLVTRLAGVIVGNQIKGDDFVDRLYYYVTSAALLLLATGSGYQLYAGDAIQCWRPNPSGNLRQNGNNEEGINSYCLARKLRRPDSSGSEFNDDSSGHIMDFGTAFFKWAPLVFIFQAFLFKLPNILWKYVSMNSTRDLETIRDLVEEARSLPVEKEKRRKMDEVVTYFETWVTGYKSYSNKYTRTLLAFFFCFGKDSGSFLSSLYICIKLLNLLAVFTCAGLLIGFFDGEFWKYGLSAAHKIYTTGDWEDPNNFPKMLICDFVVVNEKSSSSNLPTFFSSQSSRDDGSLAIEPVQCVMSINFFLEKAFLLEWFWLSILASLTLCNICLWVGKIKQPFSTTFFLKDYLMTIDSLPAAEDGAASPSSGDIDDESLQKNFVDDYLRSDGVFLLRLLEVNSGRSIVGEVVISLWNRYRKIHACKTSLLKQDTKLQTICETVVIDSSTEKNVHIEKALSNIPTLNVEGMFKQASAADNMAFQTHAGKSATNPGTPLDFFEKPEQSLKFLDRLGSDGGRHEKGDSGGLNGGQEEQPDSDGLNGGQHEQPDSDGLNGGQDRQPHSGGLNGGQDQQPHSGGLNGGPHEQLHSGGLNEGQDEQSDSGGLNGGQDKQPDSVGLNGDQDQQPDSGGLNGGQDQQPDSGGLNGGQDQQPDSGGLNGGQDEQPDSGGLNGGQDEQPDSGGLNGGQDQQPDSGGLNGGQEKQPDSGGLNGGQDEQPDSGGLIPTTDVGNILQNEENMSDNVNLSALKMIAGATENDSCI</sequence>
<feature type="compositionally biased region" description="Basic and acidic residues" evidence="10">
    <location>
        <begin position="507"/>
        <end position="520"/>
    </location>
</feature>
<dbReference type="GO" id="GO:0034220">
    <property type="term" value="P:monoatomic ion transmembrane transport"/>
    <property type="evidence" value="ECO:0007669"/>
    <property type="project" value="UniProtKB-KW"/>
</dbReference>
<keyword evidence="12" id="KW-1185">Reference proteome</keyword>
<keyword evidence="3" id="KW-1003">Cell membrane</keyword>
<dbReference type="AlphaFoldDB" id="A0AAE1ASP8"/>
<evidence type="ECO:0000256" key="9">
    <source>
        <dbReference type="RuleBase" id="RU010713"/>
    </source>
</evidence>
<evidence type="ECO:0000256" key="2">
    <source>
        <dbReference type="ARBA" id="ARBA00022448"/>
    </source>
</evidence>
<feature type="region of interest" description="Disordered" evidence="10">
    <location>
        <begin position="507"/>
        <end position="725"/>
    </location>
</feature>
<dbReference type="Pfam" id="PF00876">
    <property type="entry name" value="Innexin"/>
    <property type="match status" value="1"/>
</dbReference>
<dbReference type="PROSITE" id="PS51013">
    <property type="entry name" value="PANNEXIN"/>
    <property type="match status" value="1"/>
</dbReference>
<feature type="transmembrane region" description="Helical" evidence="9">
    <location>
        <begin position="314"/>
        <end position="333"/>
    </location>
</feature>
<comment type="similarity">
    <text evidence="9">Belongs to the pannexin family.</text>
</comment>
<evidence type="ECO:0000313" key="12">
    <source>
        <dbReference type="Proteomes" id="UP001283361"/>
    </source>
</evidence>
<keyword evidence="2 9" id="KW-0813">Transport</keyword>
<dbReference type="PRINTS" id="PR01262">
    <property type="entry name" value="INNEXIN"/>
</dbReference>
<evidence type="ECO:0000256" key="6">
    <source>
        <dbReference type="ARBA" id="ARBA00023065"/>
    </source>
</evidence>
<comment type="caution">
    <text evidence="11">The sequence shown here is derived from an EMBL/GenBank/DDBJ whole genome shotgun (WGS) entry which is preliminary data.</text>
</comment>
<keyword evidence="7 9" id="KW-0472">Membrane</keyword>
<keyword evidence="8 9" id="KW-0407">Ion channel</keyword>
<keyword evidence="5 9" id="KW-1133">Transmembrane helix</keyword>
<organism evidence="11 12">
    <name type="scientific">Elysia crispata</name>
    <name type="common">lettuce slug</name>
    <dbReference type="NCBI Taxonomy" id="231223"/>
    <lineage>
        <taxon>Eukaryota</taxon>
        <taxon>Metazoa</taxon>
        <taxon>Spiralia</taxon>
        <taxon>Lophotrochozoa</taxon>
        <taxon>Mollusca</taxon>
        <taxon>Gastropoda</taxon>
        <taxon>Heterobranchia</taxon>
        <taxon>Euthyneura</taxon>
        <taxon>Panpulmonata</taxon>
        <taxon>Sacoglossa</taxon>
        <taxon>Placobranchoidea</taxon>
        <taxon>Plakobranchidae</taxon>
        <taxon>Elysia</taxon>
    </lineage>
</organism>
<dbReference type="Proteomes" id="UP001283361">
    <property type="component" value="Unassembled WGS sequence"/>
</dbReference>
<evidence type="ECO:0000256" key="3">
    <source>
        <dbReference type="ARBA" id="ARBA00022475"/>
    </source>
</evidence>
<evidence type="ECO:0000313" key="11">
    <source>
        <dbReference type="EMBL" id="KAK3793069.1"/>
    </source>
</evidence>
<dbReference type="InterPro" id="IPR000990">
    <property type="entry name" value="Innexin"/>
</dbReference>
<protein>
    <recommendedName>
        <fullName evidence="9">Innexin</fullName>
    </recommendedName>
</protein>
<comment type="function">
    <text evidence="9">Structural component of the gap junctions.</text>
</comment>
<feature type="transmembrane region" description="Helical" evidence="9">
    <location>
        <begin position="26"/>
        <end position="47"/>
    </location>
</feature>
<evidence type="ECO:0000256" key="4">
    <source>
        <dbReference type="ARBA" id="ARBA00022692"/>
    </source>
</evidence>
<evidence type="ECO:0000256" key="10">
    <source>
        <dbReference type="SAM" id="MobiDB-lite"/>
    </source>
</evidence>
<dbReference type="EMBL" id="JAWDGP010001282">
    <property type="protein sequence ID" value="KAK3793069.1"/>
    <property type="molecule type" value="Genomic_DNA"/>
</dbReference>
<name>A0AAE1ASP8_9GAST</name>
<evidence type="ECO:0000256" key="1">
    <source>
        <dbReference type="ARBA" id="ARBA00004651"/>
    </source>
</evidence>
<dbReference type="PANTHER" id="PTHR11893">
    <property type="entry name" value="INNEXIN"/>
    <property type="match status" value="1"/>
</dbReference>
<keyword evidence="6 9" id="KW-0406">Ion transport</keyword>
<proteinExistence type="inferred from homology"/>
<reference evidence="11" key="1">
    <citation type="journal article" date="2023" name="G3 (Bethesda)">
        <title>A reference genome for the long-term kleptoplast-retaining sea slug Elysia crispata morphotype clarki.</title>
        <authorList>
            <person name="Eastman K.E."/>
            <person name="Pendleton A.L."/>
            <person name="Shaikh M.A."/>
            <person name="Suttiyut T."/>
            <person name="Ogas R."/>
            <person name="Tomko P."/>
            <person name="Gavelis G."/>
            <person name="Widhalm J.R."/>
            <person name="Wisecaver J.H."/>
        </authorList>
    </citation>
    <scope>NUCLEOTIDE SEQUENCE</scope>
    <source>
        <strain evidence="11">ECLA1</strain>
    </source>
</reference>